<dbReference type="Pfam" id="PF05057">
    <property type="entry name" value="DUF676"/>
    <property type="match status" value="1"/>
</dbReference>
<keyword evidence="3" id="KW-1185">Reference proteome</keyword>
<dbReference type="AlphaFoldDB" id="A0A4Z1T815"/>
<dbReference type="OrthoDB" id="273452at2759"/>
<evidence type="ECO:0000313" key="3">
    <source>
        <dbReference type="Proteomes" id="UP000315496"/>
    </source>
</evidence>
<dbReference type="VEuPathDB" id="GiardiaDB:GMRT_10893"/>
<evidence type="ECO:0000313" key="2">
    <source>
        <dbReference type="EMBL" id="TNJ28631.1"/>
    </source>
</evidence>
<dbReference type="InterPro" id="IPR007751">
    <property type="entry name" value="DUF676_lipase-like"/>
</dbReference>
<comment type="caution">
    <text evidence="2">The sequence shown here is derived from an EMBL/GenBank/DDBJ whole genome shotgun (WGS) entry which is preliminary data.</text>
</comment>
<feature type="domain" description="DUF676" evidence="1">
    <location>
        <begin position="510"/>
        <end position="644"/>
    </location>
</feature>
<dbReference type="InterPro" id="IPR029058">
    <property type="entry name" value="AB_hydrolase_fold"/>
</dbReference>
<dbReference type="InterPro" id="IPR044294">
    <property type="entry name" value="Lipase-like"/>
</dbReference>
<proteinExistence type="predicted"/>
<dbReference type="EMBL" id="VDLU01000002">
    <property type="protein sequence ID" value="TNJ28631.1"/>
    <property type="molecule type" value="Genomic_DNA"/>
</dbReference>
<organism evidence="2 3">
    <name type="scientific">Giardia muris</name>
    <dbReference type="NCBI Taxonomy" id="5742"/>
    <lineage>
        <taxon>Eukaryota</taxon>
        <taxon>Metamonada</taxon>
        <taxon>Diplomonadida</taxon>
        <taxon>Hexamitidae</taxon>
        <taxon>Giardiinae</taxon>
        <taxon>Giardia</taxon>
    </lineage>
</organism>
<dbReference type="SUPFAM" id="SSF53474">
    <property type="entry name" value="alpha/beta-Hydrolases"/>
    <property type="match status" value="1"/>
</dbReference>
<dbReference type="PANTHER" id="PTHR12482">
    <property type="entry name" value="LIPASE ROG1-RELATED-RELATED"/>
    <property type="match status" value="1"/>
</dbReference>
<dbReference type="PANTHER" id="PTHR12482:SF5">
    <property type="entry name" value="DUF676 DOMAIN-CONTAINING PROTEIN"/>
    <property type="match status" value="1"/>
</dbReference>
<sequence length="762" mass="84392">MPPSTKPELCAYSLQLAIGSMYFGYNAPRGYYILSISVRGHEKIKYIALSSSKSFLRSGQKKDDILKYKVRSVPMSVEQSFYRSEPFYIHQGGQVVHFNTIITFTVGAKNLQAVTAGLTFRLYYCEFPKALGDPATAEEKNFGILYEQAPIDFEKGDPYAKRRCFIDNFCVPYVSYHTETFGMSENFSLSLVVANLLSTVTATLDEITACVSMSDGSDFAQSEMLTSDDCGESVELIDQQKAKRYKPLTKSRIDMAEVVQSYNNLHTLLYDVCGCTLHCPADFKADSAAITPTNVDFLFEATKHISIRTSRDKWRLFVNRFDCETLDAVFKVPDTYNESYYQESAYEQRKLIEAYFRPKFMLDSQPTASSSRPASACNPSRRVSCGRPASARVGFNSAYGNIPHKSNIVVSSVESAKGEIIRAILRNRRSCPYLRPESYVTENPVVHVRQYMATTTGGKSNDDESSAADYGEELVLSVVAKNTPLRESDLRLSSGPATRSAPALEKATTSKKVDLYVFVHGLQAEYFDMLNLCEALLQHRSGRAIKILCKSHTATSGGRILDNCLLVYREIYDRVAEANLTFDDIGTINLVGHSLGGLIATRVAAMFNAELKMKLGMLITINAPLTGTSFKSSLVNMVVPFLAAKTPAIKEMKSCGADGIVYDTANQFPPFERVYLIGTCGDGFVPFRCATGIGVTAEQRLVSGFIMRRIKARVVKQAIVCFEARDLKVGGGRLSNLIGQTAHLRLLEDKDAIRLVFGALDV</sequence>
<reference evidence="2 3" key="1">
    <citation type="submission" date="2019-05" db="EMBL/GenBank/DDBJ databases">
        <title>The compact genome of Giardia muris reveals important steps in the evolution of intestinal protozoan parasites.</title>
        <authorList>
            <person name="Xu F."/>
            <person name="Jimenez-Gonzalez A."/>
            <person name="Einarsson E."/>
            <person name="Astvaldsson A."/>
            <person name="Peirasmaki D."/>
            <person name="Eckmann L."/>
            <person name="Andersson J.O."/>
            <person name="Svard S.G."/>
            <person name="Jerlstrom-Hultqvist J."/>
        </authorList>
    </citation>
    <scope>NUCLEOTIDE SEQUENCE [LARGE SCALE GENOMIC DNA]</scope>
    <source>
        <strain evidence="2 3">Roberts-Thomson</strain>
    </source>
</reference>
<protein>
    <submittedName>
        <fullName evidence="2">Putative serine esterase</fullName>
    </submittedName>
</protein>
<accession>A0A4Z1T815</accession>
<name>A0A4Z1T815_GIAMU</name>
<gene>
    <name evidence="2" type="ORF">GMRT_10893</name>
</gene>
<dbReference type="Proteomes" id="UP000315496">
    <property type="component" value="Chromosome 2"/>
</dbReference>
<evidence type="ECO:0000259" key="1">
    <source>
        <dbReference type="Pfam" id="PF05057"/>
    </source>
</evidence>
<dbReference type="Gene3D" id="3.40.50.1820">
    <property type="entry name" value="alpha/beta hydrolase"/>
    <property type="match status" value="1"/>
</dbReference>